<name>A0A1V4JIS9_PATFA</name>
<dbReference type="AlphaFoldDB" id="A0A1V4JIS9"/>
<dbReference type="EMBL" id="LSYS01007300">
    <property type="protein sequence ID" value="OPJ72091.1"/>
    <property type="molecule type" value="Genomic_DNA"/>
</dbReference>
<accession>A0A1V4JIS9</accession>
<organism evidence="2 3">
    <name type="scientific">Patagioenas fasciata monilis</name>
    <dbReference type="NCBI Taxonomy" id="372326"/>
    <lineage>
        <taxon>Eukaryota</taxon>
        <taxon>Metazoa</taxon>
        <taxon>Chordata</taxon>
        <taxon>Craniata</taxon>
        <taxon>Vertebrata</taxon>
        <taxon>Euteleostomi</taxon>
        <taxon>Archelosauria</taxon>
        <taxon>Archosauria</taxon>
        <taxon>Dinosauria</taxon>
        <taxon>Saurischia</taxon>
        <taxon>Theropoda</taxon>
        <taxon>Coelurosauria</taxon>
        <taxon>Aves</taxon>
        <taxon>Neognathae</taxon>
        <taxon>Neoaves</taxon>
        <taxon>Columbimorphae</taxon>
        <taxon>Columbiformes</taxon>
        <taxon>Columbidae</taxon>
        <taxon>Patagioenas</taxon>
    </lineage>
</organism>
<sequence>MNITALAPLAPQPFTRSLNLPARTVNPNSSSSQTVRTAPSPDPPQLDLLQERSPRNYSAEFDPGDFVLGGQSGPHKAYLYLMAEQMQNNVLNTKLGCPSPISLKHSFY</sequence>
<comment type="caution">
    <text evidence="2">The sequence shown here is derived from an EMBL/GenBank/DDBJ whole genome shotgun (WGS) entry which is preliminary data.</text>
</comment>
<evidence type="ECO:0000256" key="1">
    <source>
        <dbReference type="SAM" id="MobiDB-lite"/>
    </source>
</evidence>
<feature type="region of interest" description="Disordered" evidence="1">
    <location>
        <begin position="17"/>
        <end position="65"/>
    </location>
</feature>
<proteinExistence type="predicted"/>
<reference evidence="2 3" key="1">
    <citation type="submission" date="2016-02" db="EMBL/GenBank/DDBJ databases">
        <title>Band-tailed pigeon sequencing and assembly.</title>
        <authorList>
            <person name="Soares A.E."/>
            <person name="Novak B.J."/>
            <person name="Rice E.S."/>
            <person name="O'Connell B."/>
            <person name="Chang D."/>
            <person name="Weber S."/>
            <person name="Shapiro B."/>
        </authorList>
    </citation>
    <scope>NUCLEOTIDE SEQUENCE [LARGE SCALE GENOMIC DNA]</scope>
    <source>
        <strain evidence="2">BTP2013</strain>
        <tissue evidence="2">Blood</tissue>
    </source>
</reference>
<feature type="compositionally biased region" description="Polar residues" evidence="1">
    <location>
        <begin position="25"/>
        <end position="37"/>
    </location>
</feature>
<evidence type="ECO:0000313" key="2">
    <source>
        <dbReference type="EMBL" id="OPJ72091.1"/>
    </source>
</evidence>
<protein>
    <submittedName>
        <fullName evidence="2">Uncharacterized protein</fullName>
    </submittedName>
</protein>
<gene>
    <name evidence="2" type="ORF">AV530_009393</name>
</gene>
<evidence type="ECO:0000313" key="3">
    <source>
        <dbReference type="Proteomes" id="UP000190648"/>
    </source>
</evidence>
<dbReference type="Proteomes" id="UP000190648">
    <property type="component" value="Unassembled WGS sequence"/>
</dbReference>
<keyword evidence="3" id="KW-1185">Reference proteome</keyword>